<reference evidence="2" key="2">
    <citation type="submission" date="2020-11" db="EMBL/GenBank/DDBJ databases">
        <authorList>
            <person name="McCartney M.A."/>
            <person name="Auch B."/>
            <person name="Kono T."/>
            <person name="Mallez S."/>
            <person name="Becker A."/>
            <person name="Gohl D.M."/>
            <person name="Silverstein K.A.T."/>
            <person name="Koren S."/>
            <person name="Bechman K.B."/>
            <person name="Herman A."/>
            <person name="Abrahante J.E."/>
            <person name="Garbe J."/>
        </authorList>
    </citation>
    <scope>NUCLEOTIDE SEQUENCE</scope>
    <source>
        <strain evidence="2">Duluth1</strain>
        <tissue evidence="2">Whole animal</tissue>
    </source>
</reference>
<sequence length="105" mass="11116">MLCAEDTGANARLCVRGVKCGGYNVRGGNNMFKKMESKGVRGGYNMLNNNWGGGRGYNGGGGLGDRGGGLSSDNHLVDGQTDRQTDMSKAIYPLFFKGGIINESF</sequence>
<keyword evidence="3" id="KW-1185">Reference proteome</keyword>
<evidence type="ECO:0000313" key="2">
    <source>
        <dbReference type="EMBL" id="KAH3878836.1"/>
    </source>
</evidence>
<name>A0A9D4RRI5_DREPO</name>
<dbReference type="EMBL" id="JAIWYP010000001">
    <property type="protein sequence ID" value="KAH3878836.1"/>
    <property type="molecule type" value="Genomic_DNA"/>
</dbReference>
<reference evidence="2" key="1">
    <citation type="journal article" date="2019" name="bioRxiv">
        <title>The Genome of the Zebra Mussel, Dreissena polymorpha: A Resource for Invasive Species Research.</title>
        <authorList>
            <person name="McCartney M.A."/>
            <person name="Auch B."/>
            <person name="Kono T."/>
            <person name="Mallez S."/>
            <person name="Zhang Y."/>
            <person name="Obille A."/>
            <person name="Becker A."/>
            <person name="Abrahante J.E."/>
            <person name="Garbe J."/>
            <person name="Badalamenti J.P."/>
            <person name="Herman A."/>
            <person name="Mangelson H."/>
            <person name="Liachko I."/>
            <person name="Sullivan S."/>
            <person name="Sone E.D."/>
            <person name="Koren S."/>
            <person name="Silverstein K.A.T."/>
            <person name="Beckman K.B."/>
            <person name="Gohl D.M."/>
        </authorList>
    </citation>
    <scope>NUCLEOTIDE SEQUENCE</scope>
    <source>
        <strain evidence="2">Duluth1</strain>
        <tissue evidence="2">Whole animal</tissue>
    </source>
</reference>
<gene>
    <name evidence="2" type="ORF">DPMN_002736</name>
</gene>
<evidence type="ECO:0000256" key="1">
    <source>
        <dbReference type="SAM" id="MobiDB-lite"/>
    </source>
</evidence>
<accession>A0A9D4RRI5</accession>
<dbReference type="Proteomes" id="UP000828390">
    <property type="component" value="Unassembled WGS sequence"/>
</dbReference>
<protein>
    <submittedName>
        <fullName evidence="2">Uncharacterized protein</fullName>
    </submittedName>
</protein>
<organism evidence="2 3">
    <name type="scientific">Dreissena polymorpha</name>
    <name type="common">Zebra mussel</name>
    <name type="synonym">Mytilus polymorpha</name>
    <dbReference type="NCBI Taxonomy" id="45954"/>
    <lineage>
        <taxon>Eukaryota</taxon>
        <taxon>Metazoa</taxon>
        <taxon>Spiralia</taxon>
        <taxon>Lophotrochozoa</taxon>
        <taxon>Mollusca</taxon>
        <taxon>Bivalvia</taxon>
        <taxon>Autobranchia</taxon>
        <taxon>Heteroconchia</taxon>
        <taxon>Euheterodonta</taxon>
        <taxon>Imparidentia</taxon>
        <taxon>Neoheterodontei</taxon>
        <taxon>Myida</taxon>
        <taxon>Dreissenoidea</taxon>
        <taxon>Dreissenidae</taxon>
        <taxon>Dreissena</taxon>
    </lineage>
</organism>
<dbReference type="AlphaFoldDB" id="A0A9D4RRI5"/>
<feature type="region of interest" description="Disordered" evidence="1">
    <location>
        <begin position="63"/>
        <end position="82"/>
    </location>
</feature>
<evidence type="ECO:0000313" key="3">
    <source>
        <dbReference type="Proteomes" id="UP000828390"/>
    </source>
</evidence>
<proteinExistence type="predicted"/>
<comment type="caution">
    <text evidence="2">The sequence shown here is derived from an EMBL/GenBank/DDBJ whole genome shotgun (WGS) entry which is preliminary data.</text>
</comment>